<keyword evidence="6 14" id="KW-0489">Methyltransferase</keyword>
<feature type="active site" description="Proton acceptor" evidence="14">
    <location>
        <position position="90"/>
    </location>
</feature>
<dbReference type="FunFam" id="3.20.20.70:FF:000014">
    <property type="entry name" value="Probable dual-specificity RNA methyltransferase RlmN"/>
    <property type="match status" value="1"/>
</dbReference>
<keyword evidence="13 14" id="KW-1015">Disulfide bond</keyword>
<dbReference type="InterPro" id="IPR004383">
    <property type="entry name" value="rRNA_lsu_MTrfase_RlmN/Cfr"/>
</dbReference>
<comment type="function">
    <text evidence="14">Specifically methylates position 2 of adenine 2503 in 23S rRNA and position 2 of adenine 37 in tRNAs.</text>
</comment>
<feature type="binding site" evidence="14">
    <location>
        <position position="191"/>
    </location>
    <ligand>
        <name>S-adenosyl-L-methionine</name>
        <dbReference type="ChEBI" id="CHEBI:59789"/>
    </ligand>
</feature>
<feature type="binding site" evidence="14">
    <location>
        <position position="114"/>
    </location>
    <ligand>
        <name>[4Fe-4S] cluster</name>
        <dbReference type="ChEBI" id="CHEBI:49883"/>
        <note>4Fe-4S-S-AdoMet</note>
    </ligand>
</feature>
<dbReference type="Gene3D" id="1.10.150.530">
    <property type="match status" value="1"/>
</dbReference>
<comment type="similarity">
    <text evidence="2 14">Belongs to the radical SAM superfamily. RlmN family.</text>
</comment>
<dbReference type="GO" id="GO:0000049">
    <property type="term" value="F:tRNA binding"/>
    <property type="evidence" value="ECO:0007669"/>
    <property type="project" value="UniProtKB-UniRule"/>
</dbReference>
<dbReference type="RefSeq" id="WP_089323628.1">
    <property type="nucleotide sequence ID" value="NZ_FZOB01000015.1"/>
</dbReference>
<evidence type="ECO:0000256" key="6">
    <source>
        <dbReference type="ARBA" id="ARBA00022603"/>
    </source>
</evidence>
<dbReference type="InterPro" id="IPR058240">
    <property type="entry name" value="rSAM_sf"/>
</dbReference>
<evidence type="ECO:0000256" key="10">
    <source>
        <dbReference type="ARBA" id="ARBA00022723"/>
    </source>
</evidence>
<evidence type="ECO:0000313" key="16">
    <source>
        <dbReference type="EMBL" id="SNR90274.1"/>
    </source>
</evidence>
<feature type="binding site" evidence="14">
    <location>
        <begin position="214"/>
        <end position="216"/>
    </location>
    <ligand>
        <name>S-adenosyl-L-methionine</name>
        <dbReference type="ChEBI" id="CHEBI:59789"/>
    </ligand>
</feature>
<evidence type="ECO:0000259" key="15">
    <source>
        <dbReference type="PROSITE" id="PS51918"/>
    </source>
</evidence>
<keyword evidence="3 14" id="KW-0004">4Fe-4S</keyword>
<keyword evidence="11 14" id="KW-0408">Iron</keyword>
<comment type="subcellular location">
    <subcellularLocation>
        <location evidence="1 14">Cytoplasm</location>
    </subcellularLocation>
</comment>
<dbReference type="SFLD" id="SFLDG01062">
    <property type="entry name" value="methyltransferase_(Class_A)"/>
    <property type="match status" value="1"/>
</dbReference>
<dbReference type="GO" id="GO:0030488">
    <property type="term" value="P:tRNA methylation"/>
    <property type="evidence" value="ECO:0007669"/>
    <property type="project" value="UniProtKB-UniRule"/>
</dbReference>
<protein>
    <recommendedName>
        <fullName evidence="14">Probable dual-specificity RNA methyltransferase RlmN</fullName>
        <ecNumber evidence="14">2.1.1.192</ecNumber>
    </recommendedName>
    <alternativeName>
        <fullName evidence="14">23S rRNA (adenine(2503)-C(2))-methyltransferase</fullName>
    </alternativeName>
    <alternativeName>
        <fullName evidence="14">23S rRNA m2A2503 methyltransferase</fullName>
    </alternativeName>
    <alternativeName>
        <fullName evidence="14">Ribosomal RNA large subunit methyltransferase N</fullName>
    </alternativeName>
    <alternativeName>
        <fullName evidence="14">tRNA (adenine(37)-C(2))-methyltransferase</fullName>
    </alternativeName>
    <alternativeName>
        <fullName evidence="14">tRNA m2A37 methyltransferase</fullName>
    </alternativeName>
</protein>
<dbReference type="GO" id="GO:0070040">
    <property type="term" value="F:rRNA (adenine(2503)-C2-)-methyltransferase activity"/>
    <property type="evidence" value="ECO:0007669"/>
    <property type="project" value="UniProtKB-UniRule"/>
</dbReference>
<dbReference type="GO" id="GO:0005737">
    <property type="term" value="C:cytoplasm"/>
    <property type="evidence" value="ECO:0007669"/>
    <property type="project" value="UniProtKB-SubCell"/>
</dbReference>
<feature type="binding site" evidence="14">
    <location>
        <position position="290"/>
    </location>
    <ligand>
        <name>S-adenosyl-L-methionine</name>
        <dbReference type="ChEBI" id="CHEBI:59789"/>
    </ligand>
</feature>
<dbReference type="SUPFAM" id="SSF102114">
    <property type="entry name" value="Radical SAM enzymes"/>
    <property type="match status" value="1"/>
</dbReference>
<dbReference type="GO" id="GO:0019843">
    <property type="term" value="F:rRNA binding"/>
    <property type="evidence" value="ECO:0007669"/>
    <property type="project" value="UniProtKB-UniRule"/>
</dbReference>
<dbReference type="GO" id="GO:0070475">
    <property type="term" value="P:rRNA base methylation"/>
    <property type="evidence" value="ECO:0007669"/>
    <property type="project" value="UniProtKB-UniRule"/>
</dbReference>
<comment type="catalytic activity">
    <reaction evidence="14">
        <text>adenosine(37) in tRNA + 2 reduced [2Fe-2S]-[ferredoxin] + 2 S-adenosyl-L-methionine = 2-methyladenosine(37) in tRNA + 5'-deoxyadenosine + L-methionine + 2 oxidized [2Fe-2S]-[ferredoxin] + S-adenosyl-L-homocysteine</text>
        <dbReference type="Rhea" id="RHEA:43332"/>
        <dbReference type="Rhea" id="RHEA-COMP:10000"/>
        <dbReference type="Rhea" id="RHEA-COMP:10001"/>
        <dbReference type="Rhea" id="RHEA-COMP:10162"/>
        <dbReference type="Rhea" id="RHEA-COMP:10485"/>
        <dbReference type="ChEBI" id="CHEBI:17319"/>
        <dbReference type="ChEBI" id="CHEBI:33737"/>
        <dbReference type="ChEBI" id="CHEBI:33738"/>
        <dbReference type="ChEBI" id="CHEBI:57844"/>
        <dbReference type="ChEBI" id="CHEBI:57856"/>
        <dbReference type="ChEBI" id="CHEBI:59789"/>
        <dbReference type="ChEBI" id="CHEBI:74411"/>
        <dbReference type="ChEBI" id="CHEBI:74497"/>
        <dbReference type="EC" id="2.1.1.192"/>
    </reaction>
</comment>
<evidence type="ECO:0000256" key="7">
    <source>
        <dbReference type="ARBA" id="ARBA00022679"/>
    </source>
</evidence>
<dbReference type="AlphaFoldDB" id="A0A239A5F1"/>
<dbReference type="SMART" id="SM00729">
    <property type="entry name" value="Elp3"/>
    <property type="match status" value="1"/>
</dbReference>
<accession>A0A239A5F1</accession>
<evidence type="ECO:0000256" key="8">
    <source>
        <dbReference type="ARBA" id="ARBA00022691"/>
    </source>
</evidence>
<proteinExistence type="inferred from homology"/>
<dbReference type="PROSITE" id="PS51918">
    <property type="entry name" value="RADICAL_SAM"/>
    <property type="match status" value="1"/>
</dbReference>
<organism evidence="16 17">
    <name type="scientific">Desulfurobacterium atlanticum</name>
    <dbReference type="NCBI Taxonomy" id="240169"/>
    <lineage>
        <taxon>Bacteria</taxon>
        <taxon>Pseudomonadati</taxon>
        <taxon>Aquificota</taxon>
        <taxon>Aquificia</taxon>
        <taxon>Desulfurobacteriales</taxon>
        <taxon>Desulfurobacteriaceae</taxon>
        <taxon>Desulfurobacterium</taxon>
    </lineage>
</organism>
<keyword evidence="9 14" id="KW-0819">tRNA processing</keyword>
<dbReference type="NCBIfam" id="TIGR00048">
    <property type="entry name" value="rRNA_mod_RlmN"/>
    <property type="match status" value="1"/>
</dbReference>
<dbReference type="InterPro" id="IPR048641">
    <property type="entry name" value="RlmN_N"/>
</dbReference>
<feature type="binding site" evidence="14">
    <location>
        <begin position="159"/>
        <end position="160"/>
    </location>
    <ligand>
        <name>S-adenosyl-L-methionine</name>
        <dbReference type="ChEBI" id="CHEBI:59789"/>
    </ligand>
</feature>
<evidence type="ECO:0000256" key="11">
    <source>
        <dbReference type="ARBA" id="ARBA00023004"/>
    </source>
</evidence>
<evidence type="ECO:0000256" key="5">
    <source>
        <dbReference type="ARBA" id="ARBA00022552"/>
    </source>
</evidence>
<dbReference type="Pfam" id="PF21016">
    <property type="entry name" value="RlmN_N"/>
    <property type="match status" value="1"/>
</dbReference>
<evidence type="ECO:0000256" key="1">
    <source>
        <dbReference type="ARBA" id="ARBA00004496"/>
    </source>
</evidence>
<keyword evidence="10 14" id="KW-0479">Metal-binding</keyword>
<keyword evidence="7 14" id="KW-0808">Transferase</keyword>
<evidence type="ECO:0000256" key="13">
    <source>
        <dbReference type="ARBA" id="ARBA00023157"/>
    </source>
</evidence>
<evidence type="ECO:0000313" key="17">
    <source>
        <dbReference type="Proteomes" id="UP000198405"/>
    </source>
</evidence>
<dbReference type="Pfam" id="PF04055">
    <property type="entry name" value="Radical_SAM"/>
    <property type="match status" value="1"/>
</dbReference>
<comment type="miscellaneous">
    <text evidence="14">Reaction proceeds by a ping-pong mechanism involving intermediate methylation of a conserved cysteine residue.</text>
</comment>
<feature type="active site" description="S-methylcysteine intermediate" evidence="14">
    <location>
        <position position="333"/>
    </location>
</feature>
<dbReference type="Proteomes" id="UP000198405">
    <property type="component" value="Unassembled WGS sequence"/>
</dbReference>
<dbReference type="CDD" id="cd01335">
    <property type="entry name" value="Radical_SAM"/>
    <property type="match status" value="1"/>
</dbReference>
<feature type="binding site" evidence="14">
    <location>
        <position position="110"/>
    </location>
    <ligand>
        <name>[4Fe-4S] cluster</name>
        <dbReference type="ChEBI" id="CHEBI:49883"/>
        <note>4Fe-4S-S-AdoMet</note>
    </ligand>
</feature>
<dbReference type="EC" id="2.1.1.192" evidence="14"/>
<dbReference type="HAMAP" id="MF_01849">
    <property type="entry name" value="RNA_methyltr_RlmN"/>
    <property type="match status" value="1"/>
</dbReference>
<keyword evidence="8 14" id="KW-0949">S-adenosyl-L-methionine</keyword>
<dbReference type="InterPro" id="IPR040072">
    <property type="entry name" value="Methyltransferase_A"/>
</dbReference>
<dbReference type="PANTHER" id="PTHR30544">
    <property type="entry name" value="23S RRNA METHYLTRANSFERASE"/>
    <property type="match status" value="1"/>
</dbReference>
<dbReference type="InterPro" id="IPR027492">
    <property type="entry name" value="RNA_MTrfase_RlmN"/>
</dbReference>
<comment type="cofactor">
    <cofactor evidence="14">
        <name>[4Fe-4S] cluster</name>
        <dbReference type="ChEBI" id="CHEBI:49883"/>
    </cofactor>
    <text evidence="14">Binds 1 [4Fe-4S] cluster. The cluster is coordinated with 3 cysteines and an exchangeable S-adenosyl-L-methionine.</text>
</comment>
<dbReference type="PIRSF" id="PIRSF006004">
    <property type="entry name" value="CHP00048"/>
    <property type="match status" value="1"/>
</dbReference>
<dbReference type="GO" id="GO:0002935">
    <property type="term" value="F:tRNA (adenine(37)-C2)-methyltransferase activity"/>
    <property type="evidence" value="ECO:0007669"/>
    <property type="project" value="UniProtKB-UniRule"/>
</dbReference>
<keyword evidence="5 14" id="KW-0698">rRNA processing</keyword>
<evidence type="ECO:0000256" key="12">
    <source>
        <dbReference type="ARBA" id="ARBA00023014"/>
    </source>
</evidence>
<evidence type="ECO:0000256" key="4">
    <source>
        <dbReference type="ARBA" id="ARBA00022490"/>
    </source>
</evidence>
<dbReference type="SFLD" id="SFLDF00275">
    <property type="entry name" value="adenosine_C2_methyltransferase"/>
    <property type="match status" value="1"/>
</dbReference>
<evidence type="ECO:0000256" key="14">
    <source>
        <dbReference type="HAMAP-Rule" id="MF_01849"/>
    </source>
</evidence>
<dbReference type="Gene3D" id="3.20.20.70">
    <property type="entry name" value="Aldolase class I"/>
    <property type="match status" value="1"/>
</dbReference>
<keyword evidence="12 14" id="KW-0411">Iron-sulfur</keyword>
<keyword evidence="4 14" id="KW-0963">Cytoplasm</keyword>
<keyword evidence="17" id="KW-1185">Reference proteome</keyword>
<evidence type="ECO:0000256" key="3">
    <source>
        <dbReference type="ARBA" id="ARBA00022485"/>
    </source>
</evidence>
<evidence type="ECO:0000256" key="2">
    <source>
        <dbReference type="ARBA" id="ARBA00007544"/>
    </source>
</evidence>
<evidence type="ECO:0000256" key="9">
    <source>
        <dbReference type="ARBA" id="ARBA00022694"/>
    </source>
</evidence>
<sequence>MTDLKSLTFPELEKFVLSEGLKKYRAVQIARWLYKKLVTDFDQMTDISKEDREKLKKKAKIYNLKILKKEKSSDGTVKYLFELEDGNRIESVFIPEEGWNTICISTQVGCPVGCAFCLTAKDGFTRNLTTSEIVDQYISVQRDIGAEKRISNIVFMGMGEPLLNFENLKKSIEIFTDDRMLGLSTRKITVSTCGIIPGIRKMAKELPKIKLALSLHATDDNTRNKLIPLNERYPIKEIMKELKNYPANNVRRIMIEYLIMEGINDSVEDAKRLIKLVKGIPVKINIIPFNEYPGSPFKRPPREKIEVFQKTLWDAGIATFIRDSRGQDISAACGMLRAKEKDKAV</sequence>
<dbReference type="EMBL" id="FZOB01000015">
    <property type="protein sequence ID" value="SNR90274.1"/>
    <property type="molecule type" value="Genomic_DNA"/>
</dbReference>
<dbReference type="OrthoDB" id="9793973at2"/>
<dbReference type="GO" id="GO:0051539">
    <property type="term" value="F:4 iron, 4 sulfur cluster binding"/>
    <property type="evidence" value="ECO:0007669"/>
    <property type="project" value="UniProtKB-UniRule"/>
</dbReference>
<dbReference type="InterPro" id="IPR006638">
    <property type="entry name" value="Elp3/MiaA/NifB-like_rSAM"/>
</dbReference>
<dbReference type="PANTHER" id="PTHR30544:SF5">
    <property type="entry name" value="RADICAL SAM CORE DOMAIN-CONTAINING PROTEIN"/>
    <property type="match status" value="1"/>
</dbReference>
<comment type="catalytic activity">
    <reaction evidence="14">
        <text>adenosine(2503) in 23S rRNA + 2 reduced [2Fe-2S]-[ferredoxin] + 2 S-adenosyl-L-methionine = 2-methyladenosine(2503) in 23S rRNA + 5'-deoxyadenosine + L-methionine + 2 oxidized [2Fe-2S]-[ferredoxin] + S-adenosyl-L-homocysteine</text>
        <dbReference type="Rhea" id="RHEA:42916"/>
        <dbReference type="Rhea" id="RHEA-COMP:10000"/>
        <dbReference type="Rhea" id="RHEA-COMP:10001"/>
        <dbReference type="Rhea" id="RHEA-COMP:10152"/>
        <dbReference type="Rhea" id="RHEA-COMP:10282"/>
        <dbReference type="ChEBI" id="CHEBI:17319"/>
        <dbReference type="ChEBI" id="CHEBI:33737"/>
        <dbReference type="ChEBI" id="CHEBI:33738"/>
        <dbReference type="ChEBI" id="CHEBI:57844"/>
        <dbReference type="ChEBI" id="CHEBI:57856"/>
        <dbReference type="ChEBI" id="CHEBI:59789"/>
        <dbReference type="ChEBI" id="CHEBI:74411"/>
        <dbReference type="ChEBI" id="CHEBI:74497"/>
        <dbReference type="EC" id="2.1.1.192"/>
    </reaction>
</comment>
<dbReference type="InterPro" id="IPR013785">
    <property type="entry name" value="Aldolase_TIM"/>
</dbReference>
<dbReference type="GO" id="GO:0046872">
    <property type="term" value="F:metal ion binding"/>
    <property type="evidence" value="ECO:0007669"/>
    <property type="project" value="UniProtKB-KW"/>
</dbReference>
<name>A0A239A5F1_9BACT</name>
<dbReference type="SFLD" id="SFLDS00029">
    <property type="entry name" value="Radical_SAM"/>
    <property type="match status" value="1"/>
</dbReference>
<feature type="binding site" evidence="14">
    <location>
        <position position="117"/>
    </location>
    <ligand>
        <name>[4Fe-4S] cluster</name>
        <dbReference type="ChEBI" id="CHEBI:49883"/>
        <note>4Fe-4S-S-AdoMet</note>
    </ligand>
</feature>
<comment type="caution">
    <text evidence="14">Lacks conserved residue(s) required for the propagation of feature annotation.</text>
</comment>
<reference evidence="17" key="1">
    <citation type="submission" date="2017-06" db="EMBL/GenBank/DDBJ databases">
        <authorList>
            <person name="Varghese N."/>
            <person name="Submissions S."/>
        </authorList>
    </citation>
    <scope>NUCLEOTIDE SEQUENCE [LARGE SCALE GENOMIC DNA]</scope>
    <source>
        <strain evidence="17">DSM 15668</strain>
    </source>
</reference>
<feature type="domain" description="Radical SAM core" evidence="15">
    <location>
        <begin position="96"/>
        <end position="328"/>
    </location>
</feature>
<dbReference type="InterPro" id="IPR007197">
    <property type="entry name" value="rSAM"/>
</dbReference>
<gene>
    <name evidence="14" type="primary">rlmN</name>
    <name evidence="16" type="ORF">SAMN06265340_1158</name>
</gene>